<dbReference type="InterPro" id="IPR015943">
    <property type="entry name" value="WD40/YVTN_repeat-like_dom_sf"/>
</dbReference>
<organism evidence="1 2">
    <name type="scientific">Haloactinospora alba</name>
    <dbReference type="NCBI Taxonomy" id="405555"/>
    <lineage>
        <taxon>Bacteria</taxon>
        <taxon>Bacillati</taxon>
        <taxon>Actinomycetota</taxon>
        <taxon>Actinomycetes</taxon>
        <taxon>Streptosporangiales</taxon>
        <taxon>Nocardiopsidaceae</taxon>
        <taxon>Haloactinospora</taxon>
    </lineage>
</organism>
<dbReference type="Proteomes" id="UP000317422">
    <property type="component" value="Unassembled WGS sequence"/>
</dbReference>
<reference evidence="1 2" key="1">
    <citation type="submission" date="2019-06" db="EMBL/GenBank/DDBJ databases">
        <title>Sequencing the genomes of 1000 actinobacteria strains.</title>
        <authorList>
            <person name="Klenk H.-P."/>
        </authorList>
    </citation>
    <scope>NUCLEOTIDE SEQUENCE [LARGE SCALE GENOMIC DNA]</scope>
    <source>
        <strain evidence="1 2">DSM 45015</strain>
    </source>
</reference>
<evidence type="ECO:0008006" key="3">
    <source>
        <dbReference type="Google" id="ProtNLM"/>
    </source>
</evidence>
<sequence length="342" mass="36074">MRLRDGELNLVLPLPQESAVLAVREMDMPGTAMAQAVDTTNLATLGPEVAIDGYACPATLDADNGGVRTAIIGYSPQALRTWDPFTGALVAETALGGAEDVRDAMAIAAWPARSTTTVFVFGEFTPNWYGWRAHDLRTGQKAEHLGTDDYGWFIQEARVQAVADFLVLPAQTTRFDERWSEVVHDGRLDVFRLPEGTLCGSLDHHAPAHFSTAVVGGRPLLAAQDGVYGLPGLEKVASLPHSCFSGPCTLGEFGGDGVVIGQSPGSPQALAVWTLDTPERSLGEIPVPWVGPTYDLALTEGGTLFAATQSGLYAVPVADMCRSPGPGSASPSKAHDPSTPGH</sequence>
<name>A0A543NKA6_9ACTN</name>
<accession>A0A543NKA6</accession>
<evidence type="ECO:0000313" key="2">
    <source>
        <dbReference type="Proteomes" id="UP000317422"/>
    </source>
</evidence>
<dbReference type="EMBL" id="VFQC01000001">
    <property type="protein sequence ID" value="TQN32236.1"/>
    <property type="molecule type" value="Genomic_DNA"/>
</dbReference>
<gene>
    <name evidence="1" type="ORF">FHX37_2186</name>
</gene>
<dbReference type="Gene3D" id="2.130.10.10">
    <property type="entry name" value="YVTN repeat-like/Quinoprotein amine dehydrogenase"/>
    <property type="match status" value="1"/>
</dbReference>
<dbReference type="AlphaFoldDB" id="A0A543NKA6"/>
<proteinExistence type="predicted"/>
<comment type="caution">
    <text evidence="1">The sequence shown here is derived from an EMBL/GenBank/DDBJ whole genome shotgun (WGS) entry which is preliminary data.</text>
</comment>
<keyword evidence="2" id="KW-1185">Reference proteome</keyword>
<protein>
    <recommendedName>
        <fullName evidence="3">ScyD/ScyE family protein</fullName>
    </recommendedName>
</protein>
<evidence type="ECO:0000313" key="1">
    <source>
        <dbReference type="EMBL" id="TQN32236.1"/>
    </source>
</evidence>